<comment type="caution">
    <text evidence="1">The sequence shown here is derived from an EMBL/GenBank/DDBJ whole genome shotgun (WGS) entry which is preliminary data.</text>
</comment>
<protein>
    <submittedName>
        <fullName evidence="1">Uncharacterized protein</fullName>
    </submittedName>
</protein>
<keyword evidence="2" id="KW-1185">Reference proteome</keyword>
<reference evidence="1 2" key="1">
    <citation type="submission" date="2018-10" db="EMBL/GenBank/DDBJ databases">
        <title>Natrarchaeobius chitinivorans gen. nov., sp. nov., and Natrarchaeobius haloalkaliphilus sp. nov., alkaliphilic, chitin-utilizing haloarchaea from hypersaline alkaline lakes.</title>
        <authorList>
            <person name="Sorokin D.Y."/>
            <person name="Elcheninov A.G."/>
            <person name="Kostrikina N.A."/>
            <person name="Bale N.J."/>
            <person name="Sinninghe Damste J.S."/>
            <person name="Khijniak T.V."/>
            <person name="Kublanov I.V."/>
            <person name="Toshchakov S.V."/>
        </authorList>
    </citation>
    <scope>NUCLEOTIDE SEQUENCE [LARGE SCALE GENOMIC DNA]</scope>
    <source>
        <strain evidence="1 2">AArcht4T</strain>
    </source>
</reference>
<evidence type="ECO:0000313" key="2">
    <source>
        <dbReference type="Proteomes" id="UP000282323"/>
    </source>
</evidence>
<dbReference type="EMBL" id="REGA01000012">
    <property type="protein sequence ID" value="RQG93854.1"/>
    <property type="molecule type" value="Genomic_DNA"/>
</dbReference>
<sequence>MAVGRSKRLLSQSLHIRPHIVTTGTIYTLIAQLSCDQVCIDFQWLLYPSTSLSPRNSGTATPVRTRDHQIV</sequence>
<dbReference type="Proteomes" id="UP000282323">
    <property type="component" value="Unassembled WGS sequence"/>
</dbReference>
<name>A0A3N6M0N1_NATCH</name>
<accession>A0A3N6M0N1</accession>
<proteinExistence type="predicted"/>
<organism evidence="1 2">
    <name type="scientific">Natrarchaeobius chitinivorans</name>
    <dbReference type="NCBI Taxonomy" id="1679083"/>
    <lineage>
        <taxon>Archaea</taxon>
        <taxon>Methanobacteriati</taxon>
        <taxon>Methanobacteriota</taxon>
        <taxon>Stenosarchaea group</taxon>
        <taxon>Halobacteria</taxon>
        <taxon>Halobacteriales</taxon>
        <taxon>Natrialbaceae</taxon>
        <taxon>Natrarchaeobius</taxon>
    </lineage>
</organism>
<dbReference type="AlphaFoldDB" id="A0A3N6M0N1"/>
<gene>
    <name evidence="1" type="ORF">EA473_14190</name>
</gene>
<evidence type="ECO:0000313" key="1">
    <source>
        <dbReference type="EMBL" id="RQG93854.1"/>
    </source>
</evidence>